<keyword evidence="3" id="KW-1185">Reference proteome</keyword>
<reference evidence="2" key="1">
    <citation type="submission" date="2022-06" db="EMBL/GenBank/DDBJ databases">
        <title>Complete genome sequence of Streptomyces nigrescens HEK616.</title>
        <authorList>
            <person name="Asamizu S."/>
            <person name="Onaka H."/>
        </authorList>
    </citation>
    <scope>NUCLEOTIDE SEQUENCE</scope>
    <source>
        <strain evidence="2">HEK616</strain>
    </source>
</reference>
<protein>
    <submittedName>
        <fullName evidence="2">Uncharacterized protein</fullName>
    </submittedName>
</protein>
<proteinExistence type="predicted"/>
<dbReference type="EMBL" id="AP026073">
    <property type="protein sequence ID" value="BDM69398.1"/>
    <property type="molecule type" value="Genomic_DNA"/>
</dbReference>
<accession>A0ABM7ZTD1</accession>
<evidence type="ECO:0000256" key="1">
    <source>
        <dbReference type="SAM" id="MobiDB-lite"/>
    </source>
</evidence>
<dbReference type="RefSeq" id="WP_261953307.1">
    <property type="nucleotide sequence ID" value="NZ_AP026073.1"/>
</dbReference>
<gene>
    <name evidence="2" type="ORF">HEK616_28850</name>
</gene>
<evidence type="ECO:0000313" key="2">
    <source>
        <dbReference type="EMBL" id="BDM69398.1"/>
    </source>
</evidence>
<organism evidence="2 3">
    <name type="scientific">Streptomyces nigrescens</name>
    <dbReference type="NCBI Taxonomy" id="1920"/>
    <lineage>
        <taxon>Bacteria</taxon>
        <taxon>Bacillati</taxon>
        <taxon>Actinomycetota</taxon>
        <taxon>Actinomycetes</taxon>
        <taxon>Kitasatosporales</taxon>
        <taxon>Streptomycetaceae</taxon>
        <taxon>Streptomyces</taxon>
    </lineage>
</organism>
<evidence type="ECO:0000313" key="3">
    <source>
        <dbReference type="Proteomes" id="UP001059597"/>
    </source>
</evidence>
<dbReference type="Proteomes" id="UP001059597">
    <property type="component" value="Chromosome"/>
</dbReference>
<sequence>MWCDHTDDALPAAERLQHTATAIARTPGTGGHPPTSPTTADTARLWPHAPDDLAGSRIVSREQ</sequence>
<feature type="region of interest" description="Disordered" evidence="1">
    <location>
        <begin position="20"/>
        <end position="63"/>
    </location>
</feature>
<name>A0ABM7ZTD1_STRNI</name>